<accession>G7YFQ0</accession>
<reference key="2">
    <citation type="submission" date="2011-10" db="EMBL/GenBank/DDBJ databases">
        <title>The genome and transcriptome sequence of Clonorchis sinensis provide insights into the carcinogenic liver fluke.</title>
        <authorList>
            <person name="Wang X."/>
            <person name="Huang Y."/>
            <person name="Chen W."/>
            <person name="Liu H."/>
            <person name="Guo L."/>
            <person name="Chen Y."/>
            <person name="Luo F."/>
            <person name="Zhou W."/>
            <person name="Sun J."/>
            <person name="Mao Q."/>
            <person name="Liang P."/>
            <person name="Zhou C."/>
            <person name="Tian Y."/>
            <person name="Men J."/>
            <person name="Lv X."/>
            <person name="Huang L."/>
            <person name="Zhou J."/>
            <person name="Hu Y."/>
            <person name="Li R."/>
            <person name="Zhang F."/>
            <person name="Lei H."/>
            <person name="Li X."/>
            <person name="Hu X."/>
            <person name="Liang C."/>
            <person name="Xu J."/>
            <person name="Wu Z."/>
            <person name="Yu X."/>
        </authorList>
    </citation>
    <scope>NUCLEOTIDE SEQUENCE</scope>
    <source>
        <strain>Henan</strain>
    </source>
</reference>
<name>G7YFQ0_CLOSI</name>
<evidence type="ECO:0000313" key="1">
    <source>
        <dbReference type="EMBL" id="GAA51783.1"/>
    </source>
</evidence>
<organism evidence="1 2">
    <name type="scientific">Clonorchis sinensis</name>
    <name type="common">Chinese liver fluke</name>
    <dbReference type="NCBI Taxonomy" id="79923"/>
    <lineage>
        <taxon>Eukaryota</taxon>
        <taxon>Metazoa</taxon>
        <taxon>Spiralia</taxon>
        <taxon>Lophotrochozoa</taxon>
        <taxon>Platyhelminthes</taxon>
        <taxon>Trematoda</taxon>
        <taxon>Digenea</taxon>
        <taxon>Opisthorchiida</taxon>
        <taxon>Opisthorchiata</taxon>
        <taxon>Opisthorchiidae</taxon>
        <taxon>Clonorchis</taxon>
    </lineage>
</organism>
<sequence>MNASDSVITIAVTSLTYSTNDYCYASTEYRGTVYKKIKLLVIPNLRADVLLGHNFLGLYNQVEITFIGNRGPLTLGGLTAATVESPPLFANLRPHRHQSRPYKIDDEQFIQSEVSDELHTQFTSSKLDWVSCAETSSEVYRQINHKH</sequence>
<reference evidence="1" key="1">
    <citation type="journal article" date="2011" name="Genome Biol.">
        <title>The draft genome of the carcinogenic human liver fluke Clonorchis sinensis.</title>
        <authorList>
            <person name="Wang X."/>
            <person name="Chen W."/>
            <person name="Huang Y."/>
            <person name="Sun J."/>
            <person name="Men J."/>
            <person name="Liu H."/>
            <person name="Luo F."/>
            <person name="Guo L."/>
            <person name="Lv X."/>
            <person name="Deng C."/>
            <person name="Zhou C."/>
            <person name="Fan Y."/>
            <person name="Li X."/>
            <person name="Huang L."/>
            <person name="Hu Y."/>
            <person name="Liang C."/>
            <person name="Hu X."/>
            <person name="Xu J."/>
            <person name="Yu X."/>
        </authorList>
    </citation>
    <scope>NUCLEOTIDE SEQUENCE [LARGE SCALE GENOMIC DNA]</scope>
    <source>
        <strain evidence="1">Henan</strain>
    </source>
</reference>
<dbReference type="Proteomes" id="UP000008909">
    <property type="component" value="Unassembled WGS sequence"/>
</dbReference>
<protein>
    <submittedName>
        <fullName evidence="1">Uncharacterized protein</fullName>
    </submittedName>
</protein>
<keyword evidence="2" id="KW-1185">Reference proteome</keyword>
<dbReference type="EMBL" id="DF143200">
    <property type="protein sequence ID" value="GAA51783.1"/>
    <property type="molecule type" value="Genomic_DNA"/>
</dbReference>
<dbReference type="AlphaFoldDB" id="G7YFQ0"/>
<evidence type="ECO:0000313" key="2">
    <source>
        <dbReference type="Proteomes" id="UP000008909"/>
    </source>
</evidence>
<gene>
    <name evidence="1" type="ORF">CLF_106790</name>
</gene>
<proteinExistence type="predicted"/>